<dbReference type="InterPro" id="IPR006629">
    <property type="entry name" value="LITAF"/>
</dbReference>
<protein>
    <recommendedName>
        <fullName evidence="9">LITAF domain-containing protein</fullName>
    </recommendedName>
</protein>
<reference evidence="10 11" key="1">
    <citation type="journal article" date="2021" name="J. Hered.">
        <title>A chromosome-level genome assembly of the parasitoid wasp, Cotesia glomerata (Hymenoptera: Braconidae).</title>
        <authorList>
            <person name="Pinto B.J."/>
            <person name="Weis J.J."/>
            <person name="Gamble T."/>
            <person name="Ode P.J."/>
            <person name="Paul R."/>
            <person name="Zaspel J.M."/>
        </authorList>
    </citation>
    <scope>NUCLEOTIDE SEQUENCE [LARGE SCALE GENOMIC DNA]</scope>
    <source>
        <strain evidence="10">CgM1</strain>
    </source>
</reference>
<evidence type="ECO:0000256" key="8">
    <source>
        <dbReference type="SAM" id="MobiDB-lite"/>
    </source>
</evidence>
<feature type="domain" description="LITAF" evidence="9">
    <location>
        <begin position="105"/>
        <end position="190"/>
    </location>
</feature>
<dbReference type="PANTHER" id="PTHR23292:SF6">
    <property type="entry name" value="FI16602P1-RELATED"/>
    <property type="match status" value="1"/>
</dbReference>
<dbReference type="Proteomes" id="UP000826195">
    <property type="component" value="Unassembled WGS sequence"/>
</dbReference>
<evidence type="ECO:0000256" key="5">
    <source>
        <dbReference type="ARBA" id="ARBA00022723"/>
    </source>
</evidence>
<dbReference type="AlphaFoldDB" id="A0AAV7ICN7"/>
<gene>
    <name evidence="10" type="ORF">KQX54_009536</name>
</gene>
<feature type="region of interest" description="Disordered" evidence="8">
    <location>
        <begin position="1"/>
        <end position="37"/>
    </location>
</feature>
<comment type="similarity">
    <text evidence="4">Belongs to the CDIP1/LITAF family.</text>
</comment>
<evidence type="ECO:0000256" key="4">
    <source>
        <dbReference type="ARBA" id="ARBA00005975"/>
    </source>
</evidence>
<evidence type="ECO:0000256" key="1">
    <source>
        <dbReference type="ARBA" id="ARBA00004414"/>
    </source>
</evidence>
<accession>A0AAV7ICN7</accession>
<evidence type="ECO:0000313" key="10">
    <source>
        <dbReference type="EMBL" id="KAH0549476.1"/>
    </source>
</evidence>
<evidence type="ECO:0000256" key="3">
    <source>
        <dbReference type="ARBA" id="ARBA00004630"/>
    </source>
</evidence>
<name>A0AAV7ICN7_COTGL</name>
<evidence type="ECO:0000313" key="11">
    <source>
        <dbReference type="Proteomes" id="UP000826195"/>
    </source>
</evidence>
<keyword evidence="5" id="KW-0479">Metal-binding</keyword>
<evidence type="ECO:0000256" key="7">
    <source>
        <dbReference type="ARBA" id="ARBA00023136"/>
    </source>
</evidence>
<feature type="compositionally biased region" description="Low complexity" evidence="8">
    <location>
        <begin position="1"/>
        <end position="12"/>
    </location>
</feature>
<keyword evidence="11" id="KW-1185">Reference proteome</keyword>
<dbReference type="GO" id="GO:0005765">
    <property type="term" value="C:lysosomal membrane"/>
    <property type="evidence" value="ECO:0007669"/>
    <property type="project" value="UniProtKB-SubCell"/>
</dbReference>
<proteinExistence type="inferred from homology"/>
<dbReference type="PROSITE" id="PS51837">
    <property type="entry name" value="LITAF"/>
    <property type="match status" value="1"/>
</dbReference>
<dbReference type="SMART" id="SM00714">
    <property type="entry name" value="LITAF"/>
    <property type="match status" value="1"/>
</dbReference>
<comment type="subcellular location">
    <subcellularLocation>
        <location evidence="2">Endosome membrane</location>
        <topology evidence="2">Peripheral membrane protein</topology>
    </subcellularLocation>
    <subcellularLocation>
        <location evidence="1">Late endosome membrane</location>
    </subcellularLocation>
    <subcellularLocation>
        <location evidence="3">Lysosome membrane</location>
        <topology evidence="3">Peripheral membrane protein</topology>
        <orientation evidence="3">Cytoplasmic side</orientation>
    </subcellularLocation>
</comment>
<sequence length="202" mass="21811">MEKNQPSMSSMPAPAPGVPATSGAMAPSAPPPALPPSYEEAMAQSMTMPMPMPNPSIAPINVLPYPGDSRVPLNAPYVPPPNIDGAGPFDYTSSRNLPPSYPITSEVRMVRPSGTYTLASSPVKMQCPSCLTDIKTSTVSDHQPMAHICCLILCILGCCLCSCLPYCTNYFMTVHHFCPRCKIYIGTWKGFEPSRRLMAVRV</sequence>
<dbReference type="PANTHER" id="PTHR23292">
    <property type="entry name" value="LIPOPOLYSACCHARIDE-INDUCED TUMOR NECROSIS FACTOR-ALPHA FACTOR"/>
    <property type="match status" value="1"/>
</dbReference>
<organism evidence="10 11">
    <name type="scientific">Cotesia glomerata</name>
    <name type="common">Lepidopteran parasitic wasp</name>
    <name type="synonym">Apanteles glomeratus</name>
    <dbReference type="NCBI Taxonomy" id="32391"/>
    <lineage>
        <taxon>Eukaryota</taxon>
        <taxon>Metazoa</taxon>
        <taxon>Ecdysozoa</taxon>
        <taxon>Arthropoda</taxon>
        <taxon>Hexapoda</taxon>
        <taxon>Insecta</taxon>
        <taxon>Pterygota</taxon>
        <taxon>Neoptera</taxon>
        <taxon>Endopterygota</taxon>
        <taxon>Hymenoptera</taxon>
        <taxon>Apocrita</taxon>
        <taxon>Ichneumonoidea</taxon>
        <taxon>Braconidae</taxon>
        <taxon>Microgastrinae</taxon>
        <taxon>Cotesia</taxon>
    </lineage>
</organism>
<comment type="caution">
    <text evidence="10">The sequence shown here is derived from an EMBL/GenBank/DDBJ whole genome shotgun (WGS) entry which is preliminary data.</text>
</comment>
<dbReference type="Pfam" id="PF10601">
    <property type="entry name" value="zf-LITAF-like"/>
    <property type="match status" value="1"/>
</dbReference>
<keyword evidence="7" id="KW-0472">Membrane</keyword>
<dbReference type="GO" id="GO:0008270">
    <property type="term" value="F:zinc ion binding"/>
    <property type="evidence" value="ECO:0007669"/>
    <property type="project" value="TreeGrafter"/>
</dbReference>
<keyword evidence="6" id="KW-0862">Zinc</keyword>
<dbReference type="GO" id="GO:0031902">
    <property type="term" value="C:late endosome membrane"/>
    <property type="evidence" value="ECO:0007669"/>
    <property type="project" value="UniProtKB-SubCell"/>
</dbReference>
<dbReference type="EMBL" id="JAHXZJ010001864">
    <property type="protein sequence ID" value="KAH0549476.1"/>
    <property type="molecule type" value="Genomic_DNA"/>
</dbReference>
<evidence type="ECO:0000256" key="2">
    <source>
        <dbReference type="ARBA" id="ARBA00004481"/>
    </source>
</evidence>
<evidence type="ECO:0000256" key="6">
    <source>
        <dbReference type="ARBA" id="ARBA00022833"/>
    </source>
</evidence>
<dbReference type="InterPro" id="IPR037519">
    <property type="entry name" value="LITAF_fam"/>
</dbReference>
<evidence type="ECO:0000259" key="9">
    <source>
        <dbReference type="PROSITE" id="PS51837"/>
    </source>
</evidence>